<organism evidence="7 8">
    <name type="scientific">Hydnum rufescens UP504</name>
    <dbReference type="NCBI Taxonomy" id="1448309"/>
    <lineage>
        <taxon>Eukaryota</taxon>
        <taxon>Fungi</taxon>
        <taxon>Dikarya</taxon>
        <taxon>Basidiomycota</taxon>
        <taxon>Agaricomycotina</taxon>
        <taxon>Agaricomycetes</taxon>
        <taxon>Cantharellales</taxon>
        <taxon>Hydnaceae</taxon>
        <taxon>Hydnum</taxon>
    </lineage>
</organism>
<dbReference type="GO" id="GO:0016020">
    <property type="term" value="C:membrane"/>
    <property type="evidence" value="ECO:0007669"/>
    <property type="project" value="UniProtKB-SubCell"/>
</dbReference>
<protein>
    <submittedName>
        <fullName evidence="7">Glycosyltransferase family 49 protein</fullName>
    </submittedName>
</protein>
<dbReference type="InterPro" id="IPR029044">
    <property type="entry name" value="Nucleotide-diphossugar_trans"/>
</dbReference>
<evidence type="ECO:0000256" key="3">
    <source>
        <dbReference type="ARBA" id="ARBA00022968"/>
    </source>
</evidence>
<name>A0A9P6B1I4_9AGAM</name>
<comment type="caution">
    <text evidence="7">The sequence shown here is derived from an EMBL/GenBank/DDBJ whole genome shotgun (WGS) entry which is preliminary data.</text>
</comment>
<evidence type="ECO:0000313" key="8">
    <source>
        <dbReference type="Proteomes" id="UP000886523"/>
    </source>
</evidence>
<dbReference type="SUPFAM" id="SSF53448">
    <property type="entry name" value="Nucleotide-diphospho-sugar transferases"/>
    <property type="match status" value="1"/>
</dbReference>
<dbReference type="AlphaFoldDB" id="A0A9P6B1I4"/>
<keyword evidence="2" id="KW-0812">Transmembrane</keyword>
<keyword evidence="5" id="KW-0472">Membrane</keyword>
<keyword evidence="6" id="KW-0325">Glycoprotein</keyword>
<gene>
    <name evidence="7" type="ORF">BS47DRAFT_1341517</name>
</gene>
<evidence type="ECO:0000256" key="4">
    <source>
        <dbReference type="ARBA" id="ARBA00022989"/>
    </source>
</evidence>
<dbReference type="PANTHER" id="PTHR12270:SF25">
    <property type="entry name" value="GLYCOSYLTRANSFERASE-LIKE PROTEIN LARGE"/>
    <property type="match status" value="1"/>
</dbReference>
<evidence type="ECO:0000256" key="6">
    <source>
        <dbReference type="ARBA" id="ARBA00023180"/>
    </source>
</evidence>
<dbReference type="OrthoDB" id="411524at2759"/>
<dbReference type="GO" id="GO:0015020">
    <property type="term" value="F:glucuronosyltransferase activity"/>
    <property type="evidence" value="ECO:0007669"/>
    <property type="project" value="TreeGrafter"/>
</dbReference>
<dbReference type="InterPro" id="IPR051292">
    <property type="entry name" value="Xyl/GlcA_transferase"/>
</dbReference>
<accession>A0A9P6B1I4</accession>
<sequence length="264" mass="30932">MVQYLDVHLVLDPFERQFNLWRNIARFYSRTDFVMMLDVDFAICTDFRSRILQSQVVRARMQQGRMALVVPAFEFTRQTDGLNSSTFPKDKKALLSLVKEEKIAMFHRAWKPGHESTDYERYYGARPGQVYKVSQYQHAYEPYVIFKKDGAPWCDERFVGYGGNKAACLFELYLSGVSFYVLSDDFVIHQSHTYAERVRKLERKYNGKVYSEFRMEMCLKYMSQYIQDGSIETERGHNAQEACLKIPGVPKLVSELLEEFTSGK</sequence>
<evidence type="ECO:0000256" key="5">
    <source>
        <dbReference type="ARBA" id="ARBA00023136"/>
    </source>
</evidence>
<reference evidence="7" key="1">
    <citation type="journal article" date="2020" name="Nat. Commun.">
        <title>Large-scale genome sequencing of mycorrhizal fungi provides insights into the early evolution of symbiotic traits.</title>
        <authorList>
            <person name="Miyauchi S."/>
            <person name="Kiss E."/>
            <person name="Kuo A."/>
            <person name="Drula E."/>
            <person name="Kohler A."/>
            <person name="Sanchez-Garcia M."/>
            <person name="Morin E."/>
            <person name="Andreopoulos B."/>
            <person name="Barry K.W."/>
            <person name="Bonito G."/>
            <person name="Buee M."/>
            <person name="Carver A."/>
            <person name="Chen C."/>
            <person name="Cichocki N."/>
            <person name="Clum A."/>
            <person name="Culley D."/>
            <person name="Crous P.W."/>
            <person name="Fauchery L."/>
            <person name="Girlanda M."/>
            <person name="Hayes R.D."/>
            <person name="Keri Z."/>
            <person name="LaButti K."/>
            <person name="Lipzen A."/>
            <person name="Lombard V."/>
            <person name="Magnuson J."/>
            <person name="Maillard F."/>
            <person name="Murat C."/>
            <person name="Nolan M."/>
            <person name="Ohm R.A."/>
            <person name="Pangilinan J."/>
            <person name="Pereira M.F."/>
            <person name="Perotto S."/>
            <person name="Peter M."/>
            <person name="Pfister S."/>
            <person name="Riley R."/>
            <person name="Sitrit Y."/>
            <person name="Stielow J.B."/>
            <person name="Szollosi G."/>
            <person name="Zifcakova L."/>
            <person name="Stursova M."/>
            <person name="Spatafora J.W."/>
            <person name="Tedersoo L."/>
            <person name="Vaario L.M."/>
            <person name="Yamada A."/>
            <person name="Yan M."/>
            <person name="Wang P."/>
            <person name="Xu J."/>
            <person name="Bruns T."/>
            <person name="Baldrian P."/>
            <person name="Vilgalys R."/>
            <person name="Dunand C."/>
            <person name="Henrissat B."/>
            <person name="Grigoriev I.V."/>
            <person name="Hibbett D."/>
            <person name="Nagy L.G."/>
            <person name="Martin F.M."/>
        </authorList>
    </citation>
    <scope>NUCLEOTIDE SEQUENCE</scope>
    <source>
        <strain evidence="7">UP504</strain>
    </source>
</reference>
<keyword evidence="8" id="KW-1185">Reference proteome</keyword>
<dbReference type="Proteomes" id="UP000886523">
    <property type="component" value="Unassembled WGS sequence"/>
</dbReference>
<dbReference type="Pfam" id="PF13896">
    <property type="entry name" value="Glyco_transf_49"/>
    <property type="match status" value="1"/>
</dbReference>
<dbReference type="EMBL" id="MU128945">
    <property type="protein sequence ID" value="KAF9515923.1"/>
    <property type="molecule type" value="Genomic_DNA"/>
</dbReference>
<evidence type="ECO:0000256" key="2">
    <source>
        <dbReference type="ARBA" id="ARBA00022692"/>
    </source>
</evidence>
<evidence type="ECO:0000313" key="7">
    <source>
        <dbReference type="EMBL" id="KAF9515923.1"/>
    </source>
</evidence>
<dbReference type="GO" id="GO:0035269">
    <property type="term" value="P:protein O-linked glycosylation via mannose"/>
    <property type="evidence" value="ECO:0007669"/>
    <property type="project" value="TreeGrafter"/>
</dbReference>
<comment type="subcellular location">
    <subcellularLocation>
        <location evidence="1">Membrane</location>
        <topology evidence="1">Single-pass type II membrane protein</topology>
    </subcellularLocation>
</comment>
<proteinExistence type="predicted"/>
<keyword evidence="3" id="KW-0735">Signal-anchor</keyword>
<dbReference type="PANTHER" id="PTHR12270">
    <property type="entry name" value="GLYCOSYLTRANSFERASE-RELATED"/>
    <property type="match status" value="1"/>
</dbReference>
<evidence type="ECO:0000256" key="1">
    <source>
        <dbReference type="ARBA" id="ARBA00004606"/>
    </source>
</evidence>
<keyword evidence="4" id="KW-1133">Transmembrane helix</keyword>
<dbReference type="GO" id="GO:0042285">
    <property type="term" value="F:xylosyltransferase activity"/>
    <property type="evidence" value="ECO:0007669"/>
    <property type="project" value="TreeGrafter"/>
</dbReference>